<comment type="caution">
    <text evidence="2">The sequence shown here is derived from an EMBL/GenBank/DDBJ whole genome shotgun (WGS) entry which is preliminary data.</text>
</comment>
<dbReference type="EMBL" id="CAAALY010050138">
    <property type="protein sequence ID" value="VEL21204.1"/>
    <property type="molecule type" value="Genomic_DNA"/>
</dbReference>
<dbReference type="AlphaFoldDB" id="A0A3S5FDU9"/>
<feature type="compositionally biased region" description="Polar residues" evidence="1">
    <location>
        <begin position="112"/>
        <end position="122"/>
    </location>
</feature>
<evidence type="ECO:0000256" key="1">
    <source>
        <dbReference type="SAM" id="MobiDB-lite"/>
    </source>
</evidence>
<accession>A0A3S5FDU9</accession>
<evidence type="ECO:0000313" key="2">
    <source>
        <dbReference type="EMBL" id="VEL21204.1"/>
    </source>
</evidence>
<sequence length="122" mass="13746">MHLFNNSISGLRINDYLDDDPWAASLLECDSSTNGDLLRQLEAGCRLDPSAYRMERRQRRRNWETLVSLKGEPQVRSIGLSRANSETDSIATTTTLIDDQTKTGEMEFGNIKGQNRPSLSKV</sequence>
<gene>
    <name evidence="2" type="ORF">PXEA_LOCUS14644</name>
</gene>
<protein>
    <submittedName>
        <fullName evidence="2">Uncharacterized protein</fullName>
    </submittedName>
</protein>
<proteinExistence type="predicted"/>
<name>A0A3S5FDU9_9PLAT</name>
<evidence type="ECO:0000313" key="3">
    <source>
        <dbReference type="Proteomes" id="UP000784294"/>
    </source>
</evidence>
<reference evidence="2" key="1">
    <citation type="submission" date="2018-11" db="EMBL/GenBank/DDBJ databases">
        <authorList>
            <consortium name="Pathogen Informatics"/>
        </authorList>
    </citation>
    <scope>NUCLEOTIDE SEQUENCE</scope>
</reference>
<dbReference type="Proteomes" id="UP000784294">
    <property type="component" value="Unassembled WGS sequence"/>
</dbReference>
<dbReference type="OrthoDB" id="6263727at2759"/>
<keyword evidence="3" id="KW-1185">Reference proteome</keyword>
<feature type="region of interest" description="Disordered" evidence="1">
    <location>
        <begin position="101"/>
        <end position="122"/>
    </location>
</feature>
<organism evidence="2 3">
    <name type="scientific">Protopolystoma xenopodis</name>
    <dbReference type="NCBI Taxonomy" id="117903"/>
    <lineage>
        <taxon>Eukaryota</taxon>
        <taxon>Metazoa</taxon>
        <taxon>Spiralia</taxon>
        <taxon>Lophotrochozoa</taxon>
        <taxon>Platyhelminthes</taxon>
        <taxon>Monogenea</taxon>
        <taxon>Polyopisthocotylea</taxon>
        <taxon>Polystomatidea</taxon>
        <taxon>Polystomatidae</taxon>
        <taxon>Protopolystoma</taxon>
    </lineage>
</organism>